<keyword evidence="15" id="KW-1185">Reference proteome</keyword>
<keyword evidence="5 13" id="KW-1133">Transmembrane helix</keyword>
<reference evidence="15" key="1">
    <citation type="submission" date="2010-08" db="EMBL/GenBank/DDBJ databases">
        <title>Genome sequence of Parvularcula bermudensis HTCC2503.</title>
        <authorList>
            <person name="Kang D.-M."/>
            <person name="Oh H.-M."/>
            <person name="Cho J.-C."/>
        </authorList>
    </citation>
    <scope>NUCLEOTIDE SEQUENCE [LARGE SCALE GENOMIC DNA]</scope>
    <source>
        <strain evidence="15">ATCC BAA-594 / HTCC2503 / KCTC 12087</strain>
    </source>
</reference>
<feature type="region of interest" description="Disordered" evidence="12">
    <location>
        <begin position="296"/>
        <end position="315"/>
    </location>
</feature>
<dbReference type="PANTHER" id="PTHR23289">
    <property type="entry name" value="CYTOCHROME C OXIDASE ASSEMBLY PROTEIN COX15"/>
    <property type="match status" value="1"/>
</dbReference>
<evidence type="ECO:0000256" key="12">
    <source>
        <dbReference type="SAM" id="MobiDB-lite"/>
    </source>
</evidence>
<evidence type="ECO:0000256" key="5">
    <source>
        <dbReference type="ARBA" id="ARBA00022989"/>
    </source>
</evidence>
<dbReference type="GO" id="GO:0046872">
    <property type="term" value="F:metal ion binding"/>
    <property type="evidence" value="ECO:0007669"/>
    <property type="project" value="UniProtKB-KW"/>
</dbReference>
<accession>E0TG28</accession>
<dbReference type="GO" id="GO:0120547">
    <property type="term" value="F:heme A synthase activity"/>
    <property type="evidence" value="ECO:0007669"/>
    <property type="project" value="UniProtKB-EC"/>
</dbReference>
<evidence type="ECO:0000256" key="1">
    <source>
        <dbReference type="ARBA" id="ARBA00001970"/>
    </source>
</evidence>
<comment type="subcellular location">
    <subcellularLocation>
        <location evidence="2">Membrane</location>
        <topology evidence="2">Multi-pass membrane protein</topology>
    </subcellularLocation>
</comment>
<keyword evidence="4" id="KW-0479">Metal-binding</keyword>
<evidence type="ECO:0000256" key="4">
    <source>
        <dbReference type="ARBA" id="ARBA00022723"/>
    </source>
</evidence>
<name>E0TG28_PARBH</name>
<evidence type="ECO:0000256" key="3">
    <source>
        <dbReference type="ARBA" id="ARBA00022692"/>
    </source>
</evidence>
<sequence>MGALPPLSEAGWQDLFEKYKQIPEYTLVNAGMTLAQFEEIFWWEWGHRNLGRFIGLYVALPLLWWSLRGTVSGPLRWRLWGLFALVGLQGAIGWFMVASGLSDRVDVSHFRLALHLATAFLLFGLTLLQALSLWGALQPIAAPRPVRVGLSVLMGGVFLQIIFGAFVAGLRAGKTYNTWPLMDGEVFPRGYFVGSPDFGDTVNSIAAVQFNHRLLAYVLTGVAIWLLVAVWREHSSLRRWSALILAGIVLQMGLGIWTVVMAVPMALGLLHQLAALCLFGLVLTAWYRVNPAWAGRDRAPQSSPVPTSPTMSTAA</sequence>
<organism evidence="14 15">
    <name type="scientific">Parvularcula bermudensis (strain ATCC BAA-594 / HTCC2503 / KCTC 12087)</name>
    <dbReference type="NCBI Taxonomy" id="314260"/>
    <lineage>
        <taxon>Bacteria</taxon>
        <taxon>Pseudomonadati</taxon>
        <taxon>Pseudomonadota</taxon>
        <taxon>Alphaproteobacteria</taxon>
        <taxon>Parvularculales</taxon>
        <taxon>Parvularculaceae</taxon>
        <taxon>Parvularcula</taxon>
    </lineage>
</organism>
<dbReference type="eggNOG" id="COG1612">
    <property type="taxonomic scope" value="Bacteria"/>
</dbReference>
<dbReference type="PANTHER" id="PTHR23289:SF2">
    <property type="entry name" value="CYTOCHROME C OXIDASE ASSEMBLY PROTEIN COX15 HOMOLOG"/>
    <property type="match status" value="1"/>
</dbReference>
<feature type="transmembrane region" description="Helical" evidence="13">
    <location>
        <begin position="148"/>
        <end position="170"/>
    </location>
</feature>
<dbReference type="GO" id="GO:0016020">
    <property type="term" value="C:membrane"/>
    <property type="evidence" value="ECO:0007669"/>
    <property type="project" value="UniProtKB-SubCell"/>
</dbReference>
<feature type="transmembrane region" description="Helical" evidence="13">
    <location>
        <begin position="79"/>
        <end position="101"/>
    </location>
</feature>
<dbReference type="STRING" id="314260.PB2503_12809"/>
<evidence type="ECO:0000256" key="2">
    <source>
        <dbReference type="ARBA" id="ARBA00004141"/>
    </source>
</evidence>
<dbReference type="AlphaFoldDB" id="E0TG28"/>
<keyword evidence="6" id="KW-0560">Oxidoreductase</keyword>
<comment type="catalytic activity">
    <reaction evidence="11">
        <text>Fe(II)-heme o + 2 A + H2O = Fe(II)-heme a + 2 AH2</text>
        <dbReference type="Rhea" id="RHEA:63388"/>
        <dbReference type="ChEBI" id="CHEBI:13193"/>
        <dbReference type="ChEBI" id="CHEBI:15377"/>
        <dbReference type="ChEBI" id="CHEBI:17499"/>
        <dbReference type="ChEBI" id="CHEBI:60530"/>
        <dbReference type="ChEBI" id="CHEBI:61715"/>
        <dbReference type="EC" id="1.17.99.9"/>
    </reaction>
    <physiologicalReaction direction="left-to-right" evidence="11">
        <dbReference type="Rhea" id="RHEA:63389"/>
    </physiologicalReaction>
</comment>
<keyword evidence="8" id="KW-0350">Heme biosynthesis</keyword>
<dbReference type="KEGG" id="pbr:PB2503_12809"/>
<dbReference type="Pfam" id="PF02628">
    <property type="entry name" value="COX15-CtaA"/>
    <property type="match status" value="1"/>
</dbReference>
<feature type="transmembrane region" description="Helical" evidence="13">
    <location>
        <begin position="113"/>
        <end position="136"/>
    </location>
</feature>
<feature type="transmembrane region" description="Helical" evidence="13">
    <location>
        <begin position="50"/>
        <end position="67"/>
    </location>
</feature>
<feature type="compositionally biased region" description="Low complexity" evidence="12">
    <location>
        <begin position="300"/>
        <end position="315"/>
    </location>
</feature>
<keyword evidence="9 13" id="KW-0472">Membrane</keyword>
<gene>
    <name evidence="14" type="ordered locus">PB2503_12809</name>
</gene>
<keyword evidence="7" id="KW-0408">Iron</keyword>
<evidence type="ECO:0000256" key="10">
    <source>
        <dbReference type="ARBA" id="ARBA00044501"/>
    </source>
</evidence>
<dbReference type="EMBL" id="CP002156">
    <property type="protein sequence ID" value="ADM10599.1"/>
    <property type="molecule type" value="Genomic_DNA"/>
</dbReference>
<keyword evidence="3 13" id="KW-0812">Transmembrane</keyword>
<evidence type="ECO:0000313" key="15">
    <source>
        <dbReference type="Proteomes" id="UP000001302"/>
    </source>
</evidence>
<dbReference type="InterPro" id="IPR003780">
    <property type="entry name" value="COX15/CtaA_fam"/>
</dbReference>
<evidence type="ECO:0000256" key="9">
    <source>
        <dbReference type="ARBA" id="ARBA00023136"/>
    </source>
</evidence>
<comment type="pathway">
    <text evidence="10">Porphyrin-containing compound metabolism; heme A biosynthesis; heme A from heme O: step 1/1.</text>
</comment>
<evidence type="ECO:0000256" key="13">
    <source>
        <dbReference type="SAM" id="Phobius"/>
    </source>
</evidence>
<proteinExistence type="predicted"/>
<evidence type="ECO:0000256" key="11">
    <source>
        <dbReference type="ARBA" id="ARBA00048044"/>
    </source>
</evidence>
<dbReference type="InterPro" id="IPR023754">
    <property type="entry name" value="HemeA_Synthase_type2"/>
</dbReference>
<evidence type="ECO:0000256" key="7">
    <source>
        <dbReference type="ARBA" id="ARBA00023004"/>
    </source>
</evidence>
<feature type="transmembrane region" description="Helical" evidence="13">
    <location>
        <begin position="269"/>
        <end position="289"/>
    </location>
</feature>
<dbReference type="HOGENOM" id="CLU_017627_0_0_5"/>
<evidence type="ECO:0000256" key="8">
    <source>
        <dbReference type="ARBA" id="ARBA00023133"/>
    </source>
</evidence>
<dbReference type="Proteomes" id="UP000001302">
    <property type="component" value="Chromosome"/>
</dbReference>
<dbReference type="GO" id="GO:0006784">
    <property type="term" value="P:heme A biosynthetic process"/>
    <property type="evidence" value="ECO:0007669"/>
    <property type="project" value="InterPro"/>
</dbReference>
<comment type="cofactor">
    <cofactor evidence="1">
        <name>heme b</name>
        <dbReference type="ChEBI" id="CHEBI:60344"/>
    </cofactor>
</comment>
<feature type="transmembrane region" description="Helical" evidence="13">
    <location>
        <begin position="243"/>
        <end position="263"/>
    </location>
</feature>
<protein>
    <submittedName>
        <fullName evidence="14">Cytochrome oxidase assembly factor</fullName>
    </submittedName>
</protein>
<feature type="transmembrane region" description="Helical" evidence="13">
    <location>
        <begin position="214"/>
        <end position="231"/>
    </location>
</feature>
<reference evidence="14 15" key="2">
    <citation type="journal article" date="2011" name="J. Bacteriol.">
        <title>Complete genome sequence of strain HTCC2503T of Parvularcula bermudensis, the type species of the order "Parvularculales" in the class Alphaproteobacteria.</title>
        <authorList>
            <person name="Oh H.M."/>
            <person name="Kang I."/>
            <person name="Vergin K.L."/>
            <person name="Kang D."/>
            <person name="Rhee K.H."/>
            <person name="Giovannoni S.J."/>
            <person name="Cho J.C."/>
        </authorList>
    </citation>
    <scope>NUCLEOTIDE SEQUENCE [LARGE SCALE GENOMIC DNA]</scope>
    <source>
        <strain evidence="15">ATCC BAA-594 / HTCC2503 / KCTC 12087</strain>
    </source>
</reference>
<evidence type="ECO:0000313" key="14">
    <source>
        <dbReference type="EMBL" id="ADM10599.1"/>
    </source>
</evidence>
<evidence type="ECO:0000256" key="6">
    <source>
        <dbReference type="ARBA" id="ARBA00023002"/>
    </source>
</evidence>